<dbReference type="Pfam" id="PF03078">
    <property type="entry name" value="ATHILA"/>
    <property type="match status" value="1"/>
</dbReference>
<feature type="domain" description="Arabidopsis retrotransposon Orf1 C-terminal" evidence="2">
    <location>
        <begin position="167"/>
        <end position="273"/>
    </location>
</feature>
<sequence length="379" mass="43444">MFPRSPKADEERRRKAKISAQGFALAYRNSFRNEPAPMEAEEQQHSVEHHHHSPEFTQQTSEDPPPLIRRSSRQRTERAAHTRSAGRVPEPSMEEQLRNKARERRRAEIARGKRAVVEEEDVQADDPMYEEPVEEEQVVEEEMMEEEDVLIPKAVSKKGKKTPSTKKNGENINFYPPIHALYDVPENIPPPRQEPPHPGYNETDKQPQDEASEYFPERFHFDPYVATRQSRSERAAHQRVGMLQGLAKFHGKVIKGLTKKVESLTHAVKEMGLQIKELQRKHKSPPPSSERDRVVRRSDSTSMADRFERSGNPGEPSQGTSFEPSRASSYEPREASATKHRKKVKTKRRNAPPGRAEHFGEGNLGLPINRPLMFLPKIS</sequence>
<protein>
    <submittedName>
        <fullName evidence="3">(thale cress) hypothetical protein</fullName>
    </submittedName>
</protein>
<reference evidence="3 4" key="1">
    <citation type="submission" date="2020-09" db="EMBL/GenBank/DDBJ databases">
        <authorList>
            <person name="Ashkenazy H."/>
        </authorList>
    </citation>
    <scope>NUCLEOTIDE SEQUENCE [LARGE SCALE GENOMIC DNA]</scope>
    <source>
        <strain evidence="4">cv. Cdm-0</strain>
    </source>
</reference>
<organism evidence="3 4">
    <name type="scientific">Arabidopsis thaliana</name>
    <name type="common">Mouse-ear cress</name>
    <dbReference type="NCBI Taxonomy" id="3702"/>
    <lineage>
        <taxon>Eukaryota</taxon>
        <taxon>Viridiplantae</taxon>
        <taxon>Streptophyta</taxon>
        <taxon>Embryophyta</taxon>
        <taxon>Tracheophyta</taxon>
        <taxon>Spermatophyta</taxon>
        <taxon>Magnoliopsida</taxon>
        <taxon>eudicotyledons</taxon>
        <taxon>Gunneridae</taxon>
        <taxon>Pentapetalae</taxon>
        <taxon>rosids</taxon>
        <taxon>malvids</taxon>
        <taxon>Brassicales</taxon>
        <taxon>Brassicaceae</taxon>
        <taxon>Camelineae</taxon>
        <taxon>Arabidopsis</taxon>
    </lineage>
</organism>
<feature type="region of interest" description="Disordered" evidence="1">
    <location>
        <begin position="1"/>
        <end position="216"/>
    </location>
</feature>
<gene>
    <name evidence="3" type="ORF">AT9943_LOCUS12547</name>
</gene>
<feature type="compositionally biased region" description="Basic residues" evidence="1">
    <location>
        <begin position="155"/>
        <end position="164"/>
    </location>
</feature>
<dbReference type="AlphaFoldDB" id="A0A7G2EMX5"/>
<name>A0A7G2EMX5_ARATH</name>
<proteinExistence type="predicted"/>
<accession>A0A7G2EMX5</accession>
<feature type="compositionally biased region" description="Polar residues" evidence="1">
    <location>
        <begin position="315"/>
        <end position="328"/>
    </location>
</feature>
<feature type="compositionally biased region" description="Basic and acidic residues" evidence="1">
    <location>
        <begin position="95"/>
        <end position="117"/>
    </location>
</feature>
<evidence type="ECO:0000256" key="1">
    <source>
        <dbReference type="SAM" id="MobiDB-lite"/>
    </source>
</evidence>
<feature type="compositionally biased region" description="Acidic residues" evidence="1">
    <location>
        <begin position="118"/>
        <end position="149"/>
    </location>
</feature>
<evidence type="ECO:0000313" key="4">
    <source>
        <dbReference type="Proteomes" id="UP000516314"/>
    </source>
</evidence>
<feature type="compositionally biased region" description="Basic and acidic residues" evidence="1">
    <location>
        <begin position="289"/>
        <end position="309"/>
    </location>
</feature>
<evidence type="ECO:0000313" key="3">
    <source>
        <dbReference type="EMBL" id="CAD5324664.1"/>
    </source>
</evidence>
<dbReference type="Proteomes" id="UP000516314">
    <property type="component" value="Chromosome 3"/>
</dbReference>
<feature type="region of interest" description="Disordered" evidence="1">
    <location>
        <begin position="276"/>
        <end position="379"/>
    </location>
</feature>
<feature type="compositionally biased region" description="Pro residues" evidence="1">
    <location>
        <begin position="187"/>
        <end position="198"/>
    </location>
</feature>
<feature type="compositionally biased region" description="Basic residues" evidence="1">
    <location>
        <begin position="338"/>
        <end position="350"/>
    </location>
</feature>
<evidence type="ECO:0000259" key="2">
    <source>
        <dbReference type="Pfam" id="PF03078"/>
    </source>
</evidence>
<dbReference type="EMBL" id="LR881468">
    <property type="protein sequence ID" value="CAD5324664.1"/>
    <property type="molecule type" value="Genomic_DNA"/>
</dbReference>
<feature type="compositionally biased region" description="Basic and acidic residues" evidence="1">
    <location>
        <begin position="1"/>
        <end position="13"/>
    </location>
</feature>
<dbReference type="InterPro" id="IPR004312">
    <property type="entry name" value="ATHILA_Orf1_C"/>
</dbReference>